<dbReference type="InterPro" id="IPR052791">
    <property type="entry name" value="SSM1_domain"/>
</dbReference>
<reference evidence="1" key="1">
    <citation type="submission" date="2021-03" db="EMBL/GenBank/DDBJ databases">
        <title>Comparative genomics and phylogenomic investigation of the class Geoglossomycetes provide insights into ecological specialization and systematics.</title>
        <authorList>
            <person name="Melie T."/>
            <person name="Pirro S."/>
            <person name="Miller A.N."/>
            <person name="Quandt A."/>
        </authorList>
    </citation>
    <scope>NUCLEOTIDE SEQUENCE</scope>
    <source>
        <strain evidence="1">GBOQ0MN5Z8</strain>
    </source>
</reference>
<sequence length="246" mass="27888">MPELESLPGPKSVFFFDIDNCLYSKSKQVHKLMQESIDRYFINRLSLSPDEAATLHKDYYTQYGLALEGLILHHKVDPLEYNALVDDSLPLEGVIHPDPRLRKLLQDFDRSKVRLWLFTNAYINHGKRVVKLLGVDDLFDGITHCDYGASPLVCKPHDAMYGKAQAEAGAASPSDCYFVDDSYLNCKRAQDLGWTSVHILEPEDTEPAVKACKYQIRNLEELRAIFPQFFKSGKVTAEGLGHINKP</sequence>
<dbReference type="Pfam" id="PF00702">
    <property type="entry name" value="Hydrolase"/>
    <property type="match status" value="1"/>
</dbReference>
<dbReference type="PANTHER" id="PTHR47438:SF1">
    <property type="entry name" value="PHOSPHATE METABOLISM PROTEIN 8-RELATED"/>
    <property type="match status" value="1"/>
</dbReference>
<dbReference type="GO" id="GO:0006206">
    <property type="term" value="P:pyrimidine nucleobase metabolic process"/>
    <property type="evidence" value="ECO:0007669"/>
    <property type="project" value="TreeGrafter"/>
</dbReference>
<dbReference type="Gene3D" id="1.10.150.450">
    <property type="match status" value="1"/>
</dbReference>
<dbReference type="GO" id="GO:0009166">
    <property type="term" value="P:nucleotide catabolic process"/>
    <property type="evidence" value="ECO:0007669"/>
    <property type="project" value="TreeGrafter"/>
</dbReference>
<comment type="caution">
    <text evidence="1">The sequence shown here is derived from an EMBL/GenBank/DDBJ whole genome shotgun (WGS) entry which is preliminary data.</text>
</comment>
<dbReference type="NCBIfam" id="TIGR01509">
    <property type="entry name" value="HAD-SF-IA-v3"/>
    <property type="match status" value="1"/>
</dbReference>
<dbReference type="InterPro" id="IPR006439">
    <property type="entry name" value="HAD-SF_hydro_IA"/>
</dbReference>
<organism evidence="1 2">
    <name type="scientific">Glutinoglossum americanum</name>
    <dbReference type="NCBI Taxonomy" id="1670608"/>
    <lineage>
        <taxon>Eukaryota</taxon>
        <taxon>Fungi</taxon>
        <taxon>Dikarya</taxon>
        <taxon>Ascomycota</taxon>
        <taxon>Pezizomycotina</taxon>
        <taxon>Geoglossomycetes</taxon>
        <taxon>Geoglossales</taxon>
        <taxon>Geoglossaceae</taxon>
        <taxon>Glutinoglossum</taxon>
    </lineage>
</organism>
<dbReference type="AlphaFoldDB" id="A0A9P8KX78"/>
<gene>
    <name evidence="1" type="ORF">FGG08_004301</name>
</gene>
<dbReference type="PANTHER" id="PTHR47438">
    <property type="entry name" value="PHOSPHATE METABOLISM PROTEIN 8-RELATED"/>
    <property type="match status" value="1"/>
</dbReference>
<keyword evidence="2" id="KW-1185">Reference proteome</keyword>
<dbReference type="OrthoDB" id="1065058at2759"/>
<evidence type="ECO:0000313" key="2">
    <source>
        <dbReference type="Proteomes" id="UP000698800"/>
    </source>
</evidence>
<dbReference type="SFLD" id="SFLDG01129">
    <property type="entry name" value="C1.5:_HAD__Beta-PGM__Phosphata"/>
    <property type="match status" value="1"/>
</dbReference>
<dbReference type="InterPro" id="IPR036412">
    <property type="entry name" value="HAD-like_sf"/>
</dbReference>
<evidence type="ECO:0000313" key="1">
    <source>
        <dbReference type="EMBL" id="KAH0539130.1"/>
    </source>
</evidence>
<dbReference type="NCBIfam" id="TIGR01993">
    <property type="entry name" value="Pyr-5-nucltdase"/>
    <property type="match status" value="1"/>
</dbReference>
<protein>
    <recommendedName>
        <fullName evidence="3">Pyrimidine 5-nucleotidase</fullName>
    </recommendedName>
</protein>
<dbReference type="Gene3D" id="3.40.50.1000">
    <property type="entry name" value="HAD superfamily/HAD-like"/>
    <property type="match status" value="1"/>
</dbReference>
<dbReference type="InterPro" id="IPR010237">
    <property type="entry name" value="Pyr-5-nucltdase"/>
</dbReference>
<dbReference type="SUPFAM" id="SSF56784">
    <property type="entry name" value="HAD-like"/>
    <property type="match status" value="1"/>
</dbReference>
<name>A0A9P8KX78_9PEZI</name>
<evidence type="ECO:0008006" key="3">
    <source>
        <dbReference type="Google" id="ProtNLM"/>
    </source>
</evidence>
<proteinExistence type="predicted"/>
<accession>A0A9P8KX78</accession>
<dbReference type="Proteomes" id="UP000698800">
    <property type="component" value="Unassembled WGS sequence"/>
</dbReference>
<dbReference type="GO" id="GO:0008252">
    <property type="term" value="F:nucleotidase activity"/>
    <property type="evidence" value="ECO:0007669"/>
    <property type="project" value="TreeGrafter"/>
</dbReference>
<dbReference type="EMBL" id="JAGHQL010000085">
    <property type="protein sequence ID" value="KAH0539130.1"/>
    <property type="molecule type" value="Genomic_DNA"/>
</dbReference>
<dbReference type="InterPro" id="IPR023214">
    <property type="entry name" value="HAD_sf"/>
</dbReference>
<dbReference type="SFLD" id="SFLDS00003">
    <property type="entry name" value="Haloacid_Dehalogenase"/>
    <property type="match status" value="1"/>
</dbReference>
<dbReference type="SFLD" id="SFLDG01132">
    <property type="entry name" value="C1.5.3:_5'-Nucleotidase_Like"/>
    <property type="match status" value="1"/>
</dbReference>